<proteinExistence type="predicted"/>
<dbReference type="EMBL" id="CP013694">
    <property type="protein sequence ID" value="ALU29443.1"/>
    <property type="molecule type" value="Genomic_DNA"/>
</dbReference>
<evidence type="ECO:0000313" key="1">
    <source>
        <dbReference type="EMBL" id="ALU29443.1"/>
    </source>
</evidence>
<accession>A0A0U3HML8</accession>
<evidence type="ECO:0000313" key="3">
    <source>
        <dbReference type="Proteomes" id="UP000060043"/>
    </source>
</evidence>
<protein>
    <submittedName>
        <fullName evidence="2">Uncharacterized protein</fullName>
    </submittedName>
</protein>
<evidence type="ECO:0000313" key="2">
    <source>
        <dbReference type="EMBL" id="ALU32172.1"/>
    </source>
</evidence>
<reference evidence="3 4" key="1">
    <citation type="submission" date="2015-12" db="EMBL/GenBank/DDBJ databases">
        <title>A stable core within a dynamic pangenome in Sulfolobus acidocaldarius.</title>
        <authorList>
            <person name="Anderson R."/>
            <person name="Kouris A."/>
            <person name="Seward C."/>
            <person name="Campbell K."/>
            <person name="Whitaker R."/>
        </authorList>
    </citation>
    <scope>NUCLEOTIDE SEQUENCE [LARGE SCALE GENOMIC DNA]</scope>
    <source>
        <strain evidence="1 4">GG12-C01-09</strain>
        <strain evidence="2 3">NG05B_CO5_07</strain>
    </source>
</reference>
<dbReference type="EMBL" id="CP013695">
    <property type="protein sequence ID" value="ALU32172.1"/>
    <property type="molecule type" value="Genomic_DNA"/>
</dbReference>
<dbReference type="PaxDb" id="1435377-SUSAZ_00865"/>
<dbReference type="AlphaFoldDB" id="A0A0U3HML8"/>
<evidence type="ECO:0000313" key="4">
    <source>
        <dbReference type="Proteomes" id="UP000065473"/>
    </source>
</evidence>
<dbReference type="Proteomes" id="UP000060043">
    <property type="component" value="Chromosome"/>
</dbReference>
<sequence>MKKETRKAVIANQDDLYALCIFRGKILEKIIFEENEKKLKESFENSPVKDEVKIFVDSGEEKDTCITIVKAIKRKVNKLVST</sequence>
<dbReference type="STRING" id="1435377.SUSAZ_00865"/>
<dbReference type="RefSeq" id="WP_011277092.1">
    <property type="nucleotide sequence ID" value="NZ_BHWZ01000001.1"/>
</dbReference>
<organism evidence="2 3">
    <name type="scientific">Sulfolobus acidocaldarius</name>
    <dbReference type="NCBI Taxonomy" id="2285"/>
    <lineage>
        <taxon>Archaea</taxon>
        <taxon>Thermoproteota</taxon>
        <taxon>Thermoprotei</taxon>
        <taxon>Sulfolobales</taxon>
        <taxon>Sulfolobaceae</taxon>
        <taxon>Sulfolobus</taxon>
    </lineage>
</organism>
<dbReference type="GeneID" id="14550699"/>
<dbReference type="OrthoDB" id="41382at2157"/>
<dbReference type="Proteomes" id="UP000065473">
    <property type="component" value="Chromosome"/>
</dbReference>
<gene>
    <name evidence="1" type="ORF">ATY89_05430</name>
    <name evidence="2" type="ORF">ATZ20_08450</name>
</gene>
<name>A0A0U3HML8_9CREN</name>